<proteinExistence type="predicted"/>
<feature type="transmembrane region" description="Helical" evidence="1">
    <location>
        <begin position="158"/>
        <end position="178"/>
    </location>
</feature>
<dbReference type="EMBL" id="CABHNI010000030">
    <property type="protein sequence ID" value="VUX09330.1"/>
    <property type="molecule type" value="Genomic_DNA"/>
</dbReference>
<feature type="transmembrane region" description="Helical" evidence="1">
    <location>
        <begin position="115"/>
        <end position="138"/>
    </location>
</feature>
<keyword evidence="1" id="KW-1133">Transmembrane helix</keyword>
<protein>
    <submittedName>
        <fullName evidence="2">Uncharacterized protein</fullName>
    </submittedName>
</protein>
<name>A0A564TQ59_9FIRM</name>
<organism evidence="2 3">
    <name type="scientific">Dorea formicigenerans</name>
    <dbReference type="NCBI Taxonomy" id="39486"/>
    <lineage>
        <taxon>Bacteria</taxon>
        <taxon>Bacillati</taxon>
        <taxon>Bacillota</taxon>
        <taxon>Clostridia</taxon>
        <taxon>Lachnospirales</taxon>
        <taxon>Lachnospiraceae</taxon>
        <taxon>Dorea</taxon>
    </lineage>
</organism>
<evidence type="ECO:0000256" key="1">
    <source>
        <dbReference type="SAM" id="Phobius"/>
    </source>
</evidence>
<keyword evidence="1" id="KW-0472">Membrane</keyword>
<feature type="transmembrane region" description="Helical" evidence="1">
    <location>
        <begin position="75"/>
        <end position="95"/>
    </location>
</feature>
<gene>
    <name evidence="2" type="ORF">DFSSTS7063_01697</name>
</gene>
<keyword evidence="1" id="KW-0812">Transmembrane</keyword>
<evidence type="ECO:0000313" key="2">
    <source>
        <dbReference type="EMBL" id="VUX09330.1"/>
    </source>
</evidence>
<reference evidence="2 3" key="1">
    <citation type="submission" date="2019-07" db="EMBL/GenBank/DDBJ databases">
        <authorList>
            <person name="Hibberd C M."/>
            <person name="Gehrig L. J."/>
            <person name="Chang H.-W."/>
            <person name="Venkatesh S."/>
        </authorList>
    </citation>
    <scope>NUCLEOTIDE SEQUENCE [LARGE SCALE GENOMIC DNA]</scope>
    <source>
        <strain evidence="2">Dorea_formicigenerans_SSTS_Bg7063</strain>
    </source>
</reference>
<sequence length="230" mass="26675">MAVCYLVGYFIYPSFGCIHLILHNFEICCDVTVFLIACCYICFWVKGITDCNCFIGRCDNWRFVQCFHLRIHCNLNCCCIGCSLAVCYLVGYFIYPSFGCIHLILHNFEICCDVAVFLIACCYICFWVKGITDCNCFIGRCDNWRFVQCFHLRIHCNLNCCCIGCSLAVCYLVGYFIYPSFGCIHLILHNFEICCDIAVFLIACCYICFWVKGITDSQYFIRCRDGWCYV</sequence>
<feature type="transmembrane region" description="Helical" evidence="1">
    <location>
        <begin position="190"/>
        <end position="211"/>
    </location>
</feature>
<evidence type="ECO:0000313" key="3">
    <source>
        <dbReference type="Proteomes" id="UP000358366"/>
    </source>
</evidence>
<dbReference type="Proteomes" id="UP000358366">
    <property type="component" value="Unassembled WGS sequence"/>
</dbReference>
<dbReference type="AlphaFoldDB" id="A0A564TQ59"/>
<accession>A0A564TQ59</accession>